<dbReference type="GO" id="GO:0050136">
    <property type="term" value="F:NADH dehydrogenase (quinone) (non-electrogenic) activity"/>
    <property type="evidence" value="ECO:0007669"/>
    <property type="project" value="UniProtKB-UniRule"/>
</dbReference>
<comment type="catalytic activity">
    <reaction evidence="5">
        <text>a quinone + NADH + 5 H(+)(in) = a quinol + NAD(+) + 4 H(+)(out)</text>
        <dbReference type="Rhea" id="RHEA:57888"/>
        <dbReference type="ChEBI" id="CHEBI:15378"/>
        <dbReference type="ChEBI" id="CHEBI:24646"/>
        <dbReference type="ChEBI" id="CHEBI:57540"/>
        <dbReference type="ChEBI" id="CHEBI:57945"/>
        <dbReference type="ChEBI" id="CHEBI:132124"/>
    </reaction>
</comment>
<dbReference type="NCBIfam" id="NF004442">
    <property type="entry name" value="PRK05777.1-5"/>
    <property type="match status" value="1"/>
</dbReference>
<proteinExistence type="inferred from homology"/>
<dbReference type="EMBL" id="CP011568">
    <property type="protein sequence ID" value="AKJ68544.1"/>
    <property type="molecule type" value="Genomic_DNA"/>
</dbReference>
<dbReference type="Pfam" id="PF00361">
    <property type="entry name" value="Proton_antipo_M"/>
    <property type="match status" value="1"/>
</dbReference>
<protein>
    <recommendedName>
        <fullName evidence="5">NADH-quinone oxidoreductase subunit N</fullName>
        <ecNumber evidence="5">7.1.1.-</ecNumber>
    </recommendedName>
    <alternativeName>
        <fullName evidence="5">NADH dehydrogenase I subunit N</fullName>
    </alternativeName>
    <alternativeName>
        <fullName evidence="5">NDH-1 subunit N</fullName>
    </alternativeName>
</protein>
<keyword evidence="4 5" id="KW-0472">Membrane</keyword>
<feature type="transmembrane region" description="Helical" evidence="5">
    <location>
        <begin position="105"/>
        <end position="124"/>
    </location>
</feature>
<feature type="transmembrane region" description="Helical" evidence="5">
    <location>
        <begin position="203"/>
        <end position="228"/>
    </location>
</feature>
<dbReference type="RefSeq" id="WP_047214393.1">
    <property type="nucleotide sequence ID" value="NZ_CP011568.3"/>
</dbReference>
<evidence type="ECO:0000256" key="5">
    <source>
        <dbReference type="HAMAP-Rule" id="MF_00445"/>
    </source>
</evidence>
<dbReference type="OrthoDB" id="9768329at2"/>
<comment type="similarity">
    <text evidence="5">Belongs to the complex I subunit 2 family.</text>
</comment>
<keyword evidence="5" id="KW-0813">Transport</keyword>
<dbReference type="GO" id="GO:0008137">
    <property type="term" value="F:NADH dehydrogenase (ubiquinone) activity"/>
    <property type="evidence" value="ECO:0007669"/>
    <property type="project" value="InterPro"/>
</dbReference>
<dbReference type="PRINTS" id="PR01434">
    <property type="entry name" value="NADHDHGNASE5"/>
</dbReference>
<feature type="transmembrane region" description="Helical" evidence="5">
    <location>
        <begin position="6"/>
        <end position="29"/>
    </location>
</feature>
<keyword evidence="5" id="KW-1278">Translocase</keyword>
<keyword evidence="5" id="KW-0520">NAD</keyword>
<feature type="transmembrane region" description="Helical" evidence="5">
    <location>
        <begin position="36"/>
        <end position="54"/>
    </location>
</feature>
<feature type="transmembrane region" description="Helical" evidence="5">
    <location>
        <begin position="335"/>
        <end position="356"/>
    </location>
</feature>
<feature type="domain" description="NADH:quinone oxidoreductase/Mrp antiporter transmembrane" evidence="7">
    <location>
        <begin position="125"/>
        <end position="426"/>
    </location>
</feature>
<keyword evidence="2 5" id="KW-0812">Transmembrane</keyword>
<evidence type="ECO:0000259" key="7">
    <source>
        <dbReference type="Pfam" id="PF00361"/>
    </source>
</evidence>
<evidence type="ECO:0000256" key="6">
    <source>
        <dbReference type="RuleBase" id="RU000320"/>
    </source>
</evidence>
<name>A0A0G3ERA8_9BURK</name>
<dbReference type="AlphaFoldDB" id="A0A0G3ERA8"/>
<evidence type="ECO:0000256" key="2">
    <source>
        <dbReference type="ARBA" id="ARBA00022692"/>
    </source>
</evidence>
<feature type="transmembrane region" description="Helical" evidence="5">
    <location>
        <begin position="130"/>
        <end position="149"/>
    </location>
</feature>
<feature type="transmembrane region" description="Helical" evidence="5">
    <location>
        <begin position="240"/>
        <end position="261"/>
    </location>
</feature>
<dbReference type="NCBIfam" id="TIGR01770">
    <property type="entry name" value="NDH_I_N"/>
    <property type="match status" value="1"/>
</dbReference>
<accession>A0A0G3ERA8</accession>
<feature type="transmembrane region" description="Helical" evidence="5">
    <location>
        <begin position="412"/>
        <end position="432"/>
    </location>
</feature>
<keyword evidence="5 8" id="KW-0830">Ubiquinone</keyword>
<dbReference type="Proteomes" id="UP000036700">
    <property type="component" value="Chromosome"/>
</dbReference>
<dbReference type="GO" id="GO:0012505">
    <property type="term" value="C:endomembrane system"/>
    <property type="evidence" value="ECO:0007669"/>
    <property type="project" value="UniProtKB-SubCell"/>
</dbReference>
<keyword evidence="5" id="KW-0874">Quinone</keyword>
<feature type="transmembrane region" description="Helical" evidence="5">
    <location>
        <begin position="273"/>
        <end position="292"/>
    </location>
</feature>
<dbReference type="STRING" id="445709.ABW99_10295"/>
<evidence type="ECO:0000256" key="4">
    <source>
        <dbReference type="ARBA" id="ARBA00023136"/>
    </source>
</evidence>
<dbReference type="GO" id="GO:0048038">
    <property type="term" value="F:quinone binding"/>
    <property type="evidence" value="ECO:0007669"/>
    <property type="project" value="UniProtKB-KW"/>
</dbReference>
<feature type="transmembrane region" description="Helical" evidence="5">
    <location>
        <begin position="74"/>
        <end position="93"/>
    </location>
</feature>
<feature type="transmembrane region" description="Helical" evidence="5">
    <location>
        <begin position="377"/>
        <end position="400"/>
    </location>
</feature>
<evidence type="ECO:0000313" key="9">
    <source>
        <dbReference type="Proteomes" id="UP000036700"/>
    </source>
</evidence>
<dbReference type="PANTHER" id="PTHR22773">
    <property type="entry name" value="NADH DEHYDROGENASE"/>
    <property type="match status" value="1"/>
</dbReference>
<comment type="subcellular location">
    <subcellularLocation>
        <location evidence="5">Cell membrane</location>
        <topology evidence="5">Multi-pass membrane protein</topology>
    </subcellularLocation>
    <subcellularLocation>
        <location evidence="1">Endomembrane system</location>
        <topology evidence="1">Multi-pass membrane protein</topology>
    </subcellularLocation>
    <subcellularLocation>
        <location evidence="6">Membrane</location>
        <topology evidence="6">Multi-pass membrane protein</topology>
    </subcellularLocation>
</comment>
<dbReference type="GO" id="GO:0005886">
    <property type="term" value="C:plasma membrane"/>
    <property type="evidence" value="ECO:0007669"/>
    <property type="project" value="UniProtKB-SubCell"/>
</dbReference>
<keyword evidence="5" id="KW-1003">Cell membrane</keyword>
<evidence type="ECO:0000256" key="1">
    <source>
        <dbReference type="ARBA" id="ARBA00004127"/>
    </source>
</evidence>
<dbReference type="KEGG" id="ptx:ABW99_10295"/>
<feature type="transmembrane region" description="Helical" evidence="5">
    <location>
        <begin position="299"/>
        <end position="320"/>
    </location>
</feature>
<keyword evidence="3 5" id="KW-1133">Transmembrane helix</keyword>
<dbReference type="InterPro" id="IPR001750">
    <property type="entry name" value="ND/Mrp_TM"/>
</dbReference>
<comment type="subunit">
    <text evidence="5">NDH-1 is composed of 14 different subunits. Subunits NuoA, H, J, K, L, M, N constitute the membrane sector of the complex.</text>
</comment>
<feature type="transmembrane region" description="Helical" evidence="5">
    <location>
        <begin position="453"/>
        <end position="471"/>
    </location>
</feature>
<dbReference type="InterPro" id="IPR010096">
    <property type="entry name" value="NADH-Q_OxRdtase_suN/2"/>
</dbReference>
<evidence type="ECO:0000313" key="8">
    <source>
        <dbReference type="EMBL" id="AKJ68544.1"/>
    </source>
</evidence>
<evidence type="ECO:0000256" key="3">
    <source>
        <dbReference type="ARBA" id="ARBA00022989"/>
    </source>
</evidence>
<reference evidence="9" key="1">
    <citation type="submission" date="2015-06" db="EMBL/GenBank/DDBJ databases">
        <authorList>
            <person name="Lim Y.L."/>
            <person name="Ee R."/>
            <person name="Yong D."/>
            <person name="How K.Y."/>
            <person name="Yin W.F."/>
            <person name="Chan K.G."/>
        </authorList>
    </citation>
    <scope>NUCLEOTIDE SEQUENCE [LARGE SCALE GENOMIC DNA]</scope>
    <source>
        <strain evidence="9">DSM 25325</strain>
    </source>
</reference>
<keyword evidence="9" id="KW-1185">Reference proteome</keyword>
<dbReference type="PATRIC" id="fig|445709.3.peg.2198"/>
<sequence length="490" mass="53268">MQNLNLAPILPEFFLLLMIFLIMMLDIFISDARRGITYGLSVATTAVLAVWYGVNTGDPNSHYLFSNLFVADPMSNLLKSLSCLATALTFVYGRRYLEARQLFRGDFFVLSLFSLLGLTVMISGNSFLTLYLGLELMSLSLYALVALWRTSPRATEAGMKYYVLGALASGFLLYGMSMMYGATGSLELSKVFEVIASGAVNKIVLVFGLVFIVAGLAFKIGAAPFHMWIPDVYDGAPTPVTLLVAAAPKLGAFALLLRLLVEGMLPLAIDWQQMLVILAVLSLVVGNLTAIVQTSLKRMLAYSTISHMGFVLLGMLSGVVDGKSNGVASAYGSAMYYSIIYVLTTLGTFGIVMLLSRRGFEGSELDDLKGLNQRSPWFAFVMLMLMFSLAGVPPMAGFYAKLAVLQAVVNAGMVWLAVVAVLASLIGAFYYLRVVKLMYFDAPTDTEALQSTGSMRVLLSLNGLAMLWFGVLPGSLMEWCLRTIHLTLIS</sequence>
<dbReference type="GO" id="GO:0042773">
    <property type="term" value="P:ATP synthesis coupled electron transport"/>
    <property type="evidence" value="ECO:0007669"/>
    <property type="project" value="InterPro"/>
</dbReference>
<gene>
    <name evidence="5" type="primary">nuoN</name>
    <name evidence="8" type="ORF">ABW99_10295</name>
</gene>
<comment type="function">
    <text evidence="5">NDH-1 shuttles electrons from NADH, via FMN and iron-sulfur (Fe-S) centers, to quinones in the respiratory chain. The immediate electron acceptor for the enzyme in this species is believed to be ubiquinone. Couples the redox reaction to proton translocation (for every two electrons transferred, four hydrogen ions are translocated across the cytoplasmic membrane), and thus conserves the redox energy in a proton gradient.</text>
</comment>
<organism evidence="8 9">
    <name type="scientific">Pandoraea thiooxydans</name>
    <dbReference type="NCBI Taxonomy" id="445709"/>
    <lineage>
        <taxon>Bacteria</taxon>
        <taxon>Pseudomonadati</taxon>
        <taxon>Pseudomonadota</taxon>
        <taxon>Betaproteobacteria</taxon>
        <taxon>Burkholderiales</taxon>
        <taxon>Burkholderiaceae</taxon>
        <taxon>Pandoraea</taxon>
    </lineage>
</organism>
<feature type="transmembrane region" description="Helical" evidence="5">
    <location>
        <begin position="161"/>
        <end position="183"/>
    </location>
</feature>
<dbReference type="HAMAP" id="MF_00445">
    <property type="entry name" value="NDH1_NuoN_1"/>
    <property type="match status" value="1"/>
</dbReference>
<dbReference type="EC" id="7.1.1.-" evidence="5"/>